<feature type="region of interest" description="Disordered" evidence="1">
    <location>
        <begin position="379"/>
        <end position="403"/>
    </location>
</feature>
<evidence type="ECO:0000256" key="2">
    <source>
        <dbReference type="SAM" id="SignalP"/>
    </source>
</evidence>
<feature type="signal peptide" evidence="2">
    <location>
        <begin position="1"/>
        <end position="16"/>
    </location>
</feature>
<proteinExistence type="predicted"/>
<dbReference type="Proteomes" id="UP000297245">
    <property type="component" value="Unassembled WGS sequence"/>
</dbReference>
<feature type="chain" id="PRO_5020787393" description="Reverse transcriptase domain-containing protein" evidence="2">
    <location>
        <begin position="17"/>
        <end position="403"/>
    </location>
</feature>
<protein>
    <recommendedName>
        <fullName evidence="5">Reverse transcriptase domain-containing protein</fullName>
    </recommendedName>
</protein>
<name>A0A4S8KM96_DENBC</name>
<dbReference type="EMBL" id="ML180738">
    <property type="protein sequence ID" value="THU76724.1"/>
    <property type="molecule type" value="Genomic_DNA"/>
</dbReference>
<evidence type="ECO:0000313" key="4">
    <source>
        <dbReference type="Proteomes" id="UP000297245"/>
    </source>
</evidence>
<dbReference type="PANTHER" id="PTHR33050">
    <property type="entry name" value="REVERSE TRANSCRIPTASE DOMAIN-CONTAINING PROTEIN"/>
    <property type="match status" value="1"/>
</dbReference>
<dbReference type="OrthoDB" id="198652at2759"/>
<organism evidence="3 4">
    <name type="scientific">Dendrothele bispora (strain CBS 962.96)</name>
    <dbReference type="NCBI Taxonomy" id="1314807"/>
    <lineage>
        <taxon>Eukaryota</taxon>
        <taxon>Fungi</taxon>
        <taxon>Dikarya</taxon>
        <taxon>Basidiomycota</taxon>
        <taxon>Agaricomycotina</taxon>
        <taxon>Agaricomycetes</taxon>
        <taxon>Agaricomycetidae</taxon>
        <taxon>Agaricales</taxon>
        <taxon>Agaricales incertae sedis</taxon>
        <taxon>Dendrothele</taxon>
    </lineage>
</organism>
<dbReference type="PANTHER" id="PTHR33050:SF7">
    <property type="entry name" value="RIBONUCLEASE H"/>
    <property type="match status" value="1"/>
</dbReference>
<sequence length="403" mass="45515">MTLLVFIPLLLAFARAHPGEKLVLWKSDVANAFRLVPIHPLWQIKQIVTSGMPTKDEVKKNLWNFDQLRRYVDWCACFSNCGSPRAWASVMGLVIWIAIFVYNILLLCCYVDDCYSVSLANDLDFYEPYSCRMPREQVILLRLWDHLGIPHKAPKQLWGTPLAVIGFLVDPNALTATMPLDSKTDLINHAREFAASRRRTLHEWQQLTGWMNWSFNVFPLLRPSLSNVYSKMSGKLQPSALIYINKAVRTELEWFANHVEISSGVFSLQPSIGICSPNPTLPSIATSIEWSTSSPLLAGHSVENPMRLTIHSDNMNTVNVFSSLSAQPEYNPILMAAVDLLIRHNIDLRVVHIPGDDNTTADSLSRFNLDSVKKNHPSIKIQHFKPPGHQQGVSKNDPPEQQG</sequence>
<accession>A0A4S8KM96</accession>
<keyword evidence="4" id="KW-1185">Reference proteome</keyword>
<dbReference type="SUPFAM" id="SSF56672">
    <property type="entry name" value="DNA/RNA polymerases"/>
    <property type="match status" value="1"/>
</dbReference>
<gene>
    <name evidence="3" type="ORF">K435DRAFT_878802</name>
</gene>
<evidence type="ECO:0008006" key="5">
    <source>
        <dbReference type="Google" id="ProtNLM"/>
    </source>
</evidence>
<dbReference type="AlphaFoldDB" id="A0A4S8KM96"/>
<dbReference type="InterPro" id="IPR052055">
    <property type="entry name" value="Hepadnavirus_pol/RT"/>
</dbReference>
<dbReference type="InterPro" id="IPR043502">
    <property type="entry name" value="DNA/RNA_pol_sf"/>
</dbReference>
<feature type="compositionally biased region" description="Polar residues" evidence="1">
    <location>
        <begin position="391"/>
        <end position="403"/>
    </location>
</feature>
<evidence type="ECO:0000313" key="3">
    <source>
        <dbReference type="EMBL" id="THU76724.1"/>
    </source>
</evidence>
<keyword evidence="2" id="KW-0732">Signal</keyword>
<evidence type="ECO:0000256" key="1">
    <source>
        <dbReference type="SAM" id="MobiDB-lite"/>
    </source>
</evidence>
<reference evidence="3 4" key="1">
    <citation type="journal article" date="2019" name="Nat. Ecol. Evol.">
        <title>Megaphylogeny resolves global patterns of mushroom evolution.</title>
        <authorList>
            <person name="Varga T."/>
            <person name="Krizsan K."/>
            <person name="Foldi C."/>
            <person name="Dima B."/>
            <person name="Sanchez-Garcia M."/>
            <person name="Sanchez-Ramirez S."/>
            <person name="Szollosi G.J."/>
            <person name="Szarkandi J.G."/>
            <person name="Papp V."/>
            <person name="Albert L."/>
            <person name="Andreopoulos W."/>
            <person name="Angelini C."/>
            <person name="Antonin V."/>
            <person name="Barry K.W."/>
            <person name="Bougher N.L."/>
            <person name="Buchanan P."/>
            <person name="Buyck B."/>
            <person name="Bense V."/>
            <person name="Catcheside P."/>
            <person name="Chovatia M."/>
            <person name="Cooper J."/>
            <person name="Damon W."/>
            <person name="Desjardin D."/>
            <person name="Finy P."/>
            <person name="Geml J."/>
            <person name="Haridas S."/>
            <person name="Hughes K."/>
            <person name="Justo A."/>
            <person name="Karasinski D."/>
            <person name="Kautmanova I."/>
            <person name="Kiss B."/>
            <person name="Kocsube S."/>
            <person name="Kotiranta H."/>
            <person name="LaButti K.M."/>
            <person name="Lechner B.E."/>
            <person name="Liimatainen K."/>
            <person name="Lipzen A."/>
            <person name="Lukacs Z."/>
            <person name="Mihaltcheva S."/>
            <person name="Morgado L.N."/>
            <person name="Niskanen T."/>
            <person name="Noordeloos M.E."/>
            <person name="Ohm R.A."/>
            <person name="Ortiz-Santana B."/>
            <person name="Ovrebo C."/>
            <person name="Racz N."/>
            <person name="Riley R."/>
            <person name="Savchenko A."/>
            <person name="Shiryaev A."/>
            <person name="Soop K."/>
            <person name="Spirin V."/>
            <person name="Szebenyi C."/>
            <person name="Tomsovsky M."/>
            <person name="Tulloss R.E."/>
            <person name="Uehling J."/>
            <person name="Grigoriev I.V."/>
            <person name="Vagvolgyi C."/>
            <person name="Papp T."/>
            <person name="Martin F.M."/>
            <person name="Miettinen O."/>
            <person name="Hibbett D.S."/>
            <person name="Nagy L.G."/>
        </authorList>
    </citation>
    <scope>NUCLEOTIDE SEQUENCE [LARGE SCALE GENOMIC DNA]</scope>
    <source>
        <strain evidence="3 4">CBS 962.96</strain>
    </source>
</reference>